<organism evidence="3 4">
    <name type="scientific">Pseudofrankia inefficax (strain DSM 45817 / CECT 9037 / DDB 130130 / EuI1c)</name>
    <name type="common">Frankia inefficax</name>
    <dbReference type="NCBI Taxonomy" id="298654"/>
    <lineage>
        <taxon>Bacteria</taxon>
        <taxon>Bacillati</taxon>
        <taxon>Actinomycetota</taxon>
        <taxon>Actinomycetes</taxon>
        <taxon>Frankiales</taxon>
        <taxon>Frankiaceae</taxon>
        <taxon>Pseudofrankia</taxon>
    </lineage>
</organism>
<feature type="compositionally biased region" description="Polar residues" evidence="1">
    <location>
        <begin position="339"/>
        <end position="352"/>
    </location>
</feature>
<feature type="domain" description="HTH cro/C1-type" evidence="2">
    <location>
        <begin position="32"/>
        <end position="79"/>
    </location>
</feature>
<dbReference type="InterPro" id="IPR010982">
    <property type="entry name" value="Lambda_DNA-bd_dom_sf"/>
</dbReference>
<evidence type="ECO:0000256" key="1">
    <source>
        <dbReference type="SAM" id="MobiDB-lite"/>
    </source>
</evidence>
<dbReference type="AlphaFoldDB" id="E3IWG6"/>
<dbReference type="STRING" id="298654.FraEuI1c_2101"/>
<dbReference type="InParanoid" id="E3IWG6"/>
<evidence type="ECO:0000313" key="4">
    <source>
        <dbReference type="Proteomes" id="UP000002484"/>
    </source>
</evidence>
<gene>
    <name evidence="3" type="ordered locus">FraEuI1c_2101</name>
</gene>
<keyword evidence="4" id="KW-1185">Reference proteome</keyword>
<dbReference type="Pfam" id="PF13560">
    <property type="entry name" value="HTH_31"/>
    <property type="match status" value="1"/>
</dbReference>
<dbReference type="PROSITE" id="PS50943">
    <property type="entry name" value="HTH_CROC1"/>
    <property type="match status" value="1"/>
</dbReference>
<proteinExistence type="predicted"/>
<dbReference type="eggNOG" id="COG1396">
    <property type="taxonomic scope" value="Bacteria"/>
</dbReference>
<dbReference type="CDD" id="cd00093">
    <property type="entry name" value="HTH_XRE"/>
    <property type="match status" value="1"/>
</dbReference>
<dbReference type="KEGG" id="fri:FraEuI1c_2101"/>
<evidence type="ECO:0000259" key="2">
    <source>
        <dbReference type="PROSITE" id="PS50943"/>
    </source>
</evidence>
<feature type="compositionally biased region" description="Basic residues" evidence="1">
    <location>
        <begin position="314"/>
        <end position="324"/>
    </location>
</feature>
<dbReference type="Proteomes" id="UP000002484">
    <property type="component" value="Chromosome"/>
</dbReference>
<feature type="region of interest" description="Disordered" evidence="1">
    <location>
        <begin position="314"/>
        <end position="384"/>
    </location>
</feature>
<dbReference type="Gene3D" id="1.10.260.40">
    <property type="entry name" value="lambda repressor-like DNA-binding domains"/>
    <property type="match status" value="1"/>
</dbReference>
<dbReference type="SMART" id="SM00530">
    <property type="entry name" value="HTH_XRE"/>
    <property type="match status" value="1"/>
</dbReference>
<name>E3IWG6_PSEI1</name>
<dbReference type="EMBL" id="CP002299">
    <property type="protein sequence ID" value="ADP80149.1"/>
    <property type="molecule type" value="Genomic_DNA"/>
</dbReference>
<dbReference type="HOGENOM" id="CLU_679264_0_0_11"/>
<dbReference type="GO" id="GO:0003677">
    <property type="term" value="F:DNA binding"/>
    <property type="evidence" value="ECO:0007669"/>
    <property type="project" value="InterPro"/>
</dbReference>
<sequence>MWWVGYPARMPEGDDGAVETFGPALKRLRGSMSLRELATRAHCGKSYIADLEQGRRHPSRDMALALDRALDAGGRLAALARTAGGRRVEGDASAEGLEASGAPIEALRRVLDGHDLPSDCDVRPLRELSAAVRQVVWLRLQARYATLAQVLPALIVELHEALRRHEGQGRRQVAGMLVQSYRAADAIADKLGLVDLSARIIGMMAPMALESGDETLIATTAYVRSELFFASGAHDDGRRMLVRAADRLDPGAGVTASAAYGSLHMRAAVFAARDANLADAQAHVSEALGLARTVPESVYLGTLFGPSTVRITRSRSRSIRRTRAVRCGSPSSGALPRTSPRNGGRTTSSTSPVPGPISGNPTRRSAPSLRPGRSPRNTSDPILTSAACSRPRRWSLCAVICGGEN</sequence>
<dbReference type="InterPro" id="IPR001387">
    <property type="entry name" value="Cro/C1-type_HTH"/>
</dbReference>
<reference evidence="3 4" key="1">
    <citation type="submission" date="2010-10" db="EMBL/GenBank/DDBJ databases">
        <title>Complete sequence of Frankia sp. EuI1c.</title>
        <authorList>
            <consortium name="US DOE Joint Genome Institute"/>
            <person name="Lucas S."/>
            <person name="Copeland A."/>
            <person name="Lapidus A."/>
            <person name="Cheng J.-F."/>
            <person name="Bruce D."/>
            <person name="Goodwin L."/>
            <person name="Pitluck S."/>
            <person name="Chertkov O."/>
            <person name="Detter J.C."/>
            <person name="Han C."/>
            <person name="Tapia R."/>
            <person name="Land M."/>
            <person name="Hauser L."/>
            <person name="Jeffries C."/>
            <person name="Kyrpides N."/>
            <person name="Ivanova N."/>
            <person name="Mikhailova N."/>
            <person name="Beauchemin N."/>
            <person name="Sen A."/>
            <person name="Sur S.A."/>
            <person name="Gtari M."/>
            <person name="Wall L."/>
            <person name="Tisa L."/>
            <person name="Woyke T."/>
        </authorList>
    </citation>
    <scope>NUCLEOTIDE SEQUENCE [LARGE SCALE GENOMIC DNA]</scope>
    <source>
        <strain evidence="4">DSM 45817 / CECT 9037 / EuI1c</strain>
    </source>
</reference>
<protein>
    <submittedName>
        <fullName evidence="3">Helix-turn-helix domain protein</fullName>
    </submittedName>
</protein>
<evidence type="ECO:0000313" key="3">
    <source>
        <dbReference type="EMBL" id="ADP80149.1"/>
    </source>
</evidence>
<dbReference type="SUPFAM" id="SSF47413">
    <property type="entry name" value="lambda repressor-like DNA-binding domains"/>
    <property type="match status" value="1"/>
</dbReference>
<accession>E3IWG6</accession>